<comment type="caution">
    <text evidence="2">The sequence shown here is derived from an EMBL/GenBank/DDBJ whole genome shotgun (WGS) entry which is preliminary data.</text>
</comment>
<protein>
    <recommendedName>
        <fullName evidence="4">DUF3955 domain-containing protein</fullName>
    </recommendedName>
</protein>
<reference evidence="2 3" key="1">
    <citation type="submission" date="2018-08" db="EMBL/GenBank/DDBJ databases">
        <title>Bacillus chawlae sp. nov., Bacillus glennii sp. nov., and Bacillus saganii sp. nov. Isolated from the Vehicle Assembly Building at Kennedy Space Center where the Viking Spacecraft were Assembled.</title>
        <authorList>
            <person name="Seuylemezian A."/>
            <person name="Vaishampayan P."/>
        </authorList>
    </citation>
    <scope>NUCLEOTIDE SEQUENCE [LARGE SCALE GENOMIC DNA]</scope>
    <source>
        <strain evidence="2 3">V47-23a</strain>
    </source>
</reference>
<dbReference type="EMBL" id="QVTE01000030">
    <property type="protein sequence ID" value="RFU68989.1"/>
    <property type="molecule type" value="Genomic_DNA"/>
</dbReference>
<gene>
    <name evidence="2" type="ORF">D0469_10935</name>
</gene>
<keyword evidence="3" id="KW-1185">Reference proteome</keyword>
<proteinExistence type="predicted"/>
<evidence type="ECO:0000313" key="3">
    <source>
        <dbReference type="Proteomes" id="UP000264541"/>
    </source>
</evidence>
<keyword evidence="1" id="KW-0472">Membrane</keyword>
<dbReference type="AlphaFoldDB" id="A0A372LQB9"/>
<evidence type="ECO:0008006" key="4">
    <source>
        <dbReference type="Google" id="ProtNLM"/>
    </source>
</evidence>
<name>A0A372LQB9_9BACI</name>
<dbReference type="OrthoDB" id="2439445at2"/>
<keyword evidence="1" id="KW-0812">Transmembrane</keyword>
<feature type="transmembrane region" description="Helical" evidence="1">
    <location>
        <begin position="34"/>
        <end position="59"/>
    </location>
</feature>
<accession>A0A372LQB9</accession>
<dbReference type="RefSeq" id="WP_117326779.1">
    <property type="nucleotide sequence ID" value="NZ_QVTE01000030.1"/>
</dbReference>
<sequence>MDRIILALLAGVLAGFSLLKVSFADTFLFSLEPIFTIIGVLAVTVFSLVLIFKAVTALFNK</sequence>
<dbReference type="Proteomes" id="UP000264541">
    <property type="component" value="Unassembled WGS sequence"/>
</dbReference>
<evidence type="ECO:0000256" key="1">
    <source>
        <dbReference type="SAM" id="Phobius"/>
    </source>
</evidence>
<evidence type="ECO:0000313" key="2">
    <source>
        <dbReference type="EMBL" id="RFU68989.1"/>
    </source>
</evidence>
<organism evidence="2 3">
    <name type="scientific">Peribacillus saganii</name>
    <dbReference type="NCBI Taxonomy" id="2303992"/>
    <lineage>
        <taxon>Bacteria</taxon>
        <taxon>Bacillati</taxon>
        <taxon>Bacillota</taxon>
        <taxon>Bacilli</taxon>
        <taxon>Bacillales</taxon>
        <taxon>Bacillaceae</taxon>
        <taxon>Peribacillus</taxon>
    </lineage>
</organism>
<keyword evidence="1" id="KW-1133">Transmembrane helix</keyword>